<feature type="compositionally biased region" description="Polar residues" evidence="1">
    <location>
        <begin position="76"/>
        <end position="86"/>
    </location>
</feature>
<organism evidence="3 4">
    <name type="scientific">Humicola insolens</name>
    <name type="common">Soft-rot fungus</name>
    <dbReference type="NCBI Taxonomy" id="85995"/>
    <lineage>
        <taxon>Eukaryota</taxon>
        <taxon>Fungi</taxon>
        <taxon>Dikarya</taxon>
        <taxon>Ascomycota</taxon>
        <taxon>Pezizomycotina</taxon>
        <taxon>Sordariomycetes</taxon>
        <taxon>Sordariomycetidae</taxon>
        <taxon>Sordariales</taxon>
        <taxon>Chaetomiaceae</taxon>
        <taxon>Mycothermus</taxon>
    </lineage>
</organism>
<reference evidence="3 4" key="1">
    <citation type="journal article" date="2024" name="Commun. Biol.">
        <title>Comparative genomic analysis of thermophilic fungi reveals convergent evolutionary adaptations and gene losses.</title>
        <authorList>
            <person name="Steindorff A.S."/>
            <person name="Aguilar-Pontes M.V."/>
            <person name="Robinson A.J."/>
            <person name="Andreopoulos B."/>
            <person name="LaButti K."/>
            <person name="Kuo A."/>
            <person name="Mondo S."/>
            <person name="Riley R."/>
            <person name="Otillar R."/>
            <person name="Haridas S."/>
            <person name="Lipzen A."/>
            <person name="Grimwood J."/>
            <person name="Schmutz J."/>
            <person name="Clum A."/>
            <person name="Reid I.D."/>
            <person name="Moisan M.C."/>
            <person name="Butler G."/>
            <person name="Nguyen T.T.M."/>
            <person name="Dewar K."/>
            <person name="Conant G."/>
            <person name="Drula E."/>
            <person name="Henrissat B."/>
            <person name="Hansel C."/>
            <person name="Singer S."/>
            <person name="Hutchinson M.I."/>
            <person name="de Vries R.P."/>
            <person name="Natvig D.O."/>
            <person name="Powell A.J."/>
            <person name="Tsang A."/>
            <person name="Grigoriev I.V."/>
        </authorList>
    </citation>
    <scope>NUCLEOTIDE SEQUENCE [LARGE SCALE GENOMIC DNA]</scope>
    <source>
        <strain evidence="3 4">CBS 620.91</strain>
    </source>
</reference>
<proteinExistence type="predicted"/>
<protein>
    <submittedName>
        <fullName evidence="3">Uncharacterized protein</fullName>
    </submittedName>
</protein>
<dbReference type="EMBL" id="JAZGSY010000021">
    <property type="protein sequence ID" value="KAL1843248.1"/>
    <property type="molecule type" value="Genomic_DNA"/>
</dbReference>
<keyword evidence="2" id="KW-0472">Membrane</keyword>
<dbReference type="PANTHER" id="PTHR38402:SF1">
    <property type="entry name" value="MITOCHONDRIAL OUTER MEMBRANE PROTEIN OM14"/>
    <property type="match status" value="1"/>
</dbReference>
<evidence type="ECO:0000256" key="1">
    <source>
        <dbReference type="SAM" id="MobiDB-lite"/>
    </source>
</evidence>
<dbReference type="PANTHER" id="PTHR38402">
    <property type="entry name" value="MITOCHONDRIAL OUTER MEMBRANE PROTEIN OM14"/>
    <property type="match status" value="1"/>
</dbReference>
<feature type="region of interest" description="Disordered" evidence="1">
    <location>
        <begin position="146"/>
        <end position="207"/>
    </location>
</feature>
<evidence type="ECO:0000313" key="3">
    <source>
        <dbReference type="EMBL" id="KAL1843248.1"/>
    </source>
</evidence>
<evidence type="ECO:0000313" key="4">
    <source>
        <dbReference type="Proteomes" id="UP001583172"/>
    </source>
</evidence>
<keyword evidence="2" id="KW-1133">Transmembrane helix</keyword>
<dbReference type="Proteomes" id="UP001583172">
    <property type="component" value="Unassembled WGS sequence"/>
</dbReference>
<feature type="compositionally biased region" description="Basic residues" evidence="1">
    <location>
        <begin position="173"/>
        <end position="187"/>
    </location>
</feature>
<sequence length="322" mass="34412">MGCLHLSSKHTKANWPSSFPVSYAEIASKGPKQSAEEVRSKPAPKPGCLILQLTNPLSAQAAAPQPPEVNPVLSESVATTATSTGSLVDVDTPSVHTVPADYAEQTIKTETQADRIQRESEADLKELRNKQEKQAARVIKEAKKEREQLEAKQREEEEEEEEESAEAEAHPTAKSKKAKRKDKKKEKKQAADKPKAEKESTKAGEVSKLTNAGASGVRRLDAWLAHRLLDPVVKRSSAKEGTVAEGGEYAPATGALALANAAAVVALSSWLGFRAWGLYDRGRLGLREAGVGLGILGVVGAFEGVLVRWAAGRFGSAPPARG</sequence>
<feature type="region of interest" description="Disordered" evidence="1">
    <location>
        <begin position="27"/>
        <end position="93"/>
    </location>
</feature>
<feature type="compositionally biased region" description="Acidic residues" evidence="1">
    <location>
        <begin position="156"/>
        <end position="166"/>
    </location>
</feature>
<accession>A0ABR3VMW5</accession>
<feature type="transmembrane region" description="Helical" evidence="2">
    <location>
        <begin position="255"/>
        <end position="277"/>
    </location>
</feature>
<evidence type="ECO:0000256" key="2">
    <source>
        <dbReference type="SAM" id="Phobius"/>
    </source>
</evidence>
<keyword evidence="2" id="KW-0812">Transmembrane</keyword>
<feature type="compositionally biased region" description="Basic and acidic residues" evidence="1">
    <location>
        <begin position="146"/>
        <end position="155"/>
    </location>
</feature>
<keyword evidence="4" id="KW-1185">Reference proteome</keyword>
<gene>
    <name evidence="3" type="ORF">VTJ49DRAFT_2579</name>
</gene>
<comment type="caution">
    <text evidence="3">The sequence shown here is derived from an EMBL/GenBank/DDBJ whole genome shotgun (WGS) entry which is preliminary data.</text>
</comment>
<feature type="compositionally biased region" description="Basic and acidic residues" evidence="1">
    <location>
        <begin position="188"/>
        <end position="202"/>
    </location>
</feature>
<feature type="transmembrane region" description="Helical" evidence="2">
    <location>
        <begin position="289"/>
        <end position="311"/>
    </location>
</feature>
<dbReference type="InterPro" id="IPR039454">
    <property type="entry name" value="OM14"/>
</dbReference>
<name>A0ABR3VMW5_HUMIN</name>